<keyword evidence="4" id="KW-1185">Reference proteome</keyword>
<evidence type="ECO:0000313" key="3">
    <source>
        <dbReference type="EMBL" id="NEX60664.1"/>
    </source>
</evidence>
<protein>
    <submittedName>
        <fullName evidence="3">Outer membrane beta-barrel protein</fullName>
    </submittedName>
</protein>
<reference evidence="3 4" key="1">
    <citation type="submission" date="2020-02" db="EMBL/GenBank/DDBJ databases">
        <authorList>
            <person name="Kim M.K."/>
        </authorList>
    </citation>
    <scope>NUCLEOTIDE SEQUENCE [LARGE SCALE GENOMIC DNA]</scope>
    <source>
        <strain evidence="3 4">17J57-3</strain>
    </source>
</reference>
<dbReference type="GO" id="GO:0055085">
    <property type="term" value="P:transmembrane transport"/>
    <property type="evidence" value="ECO:0007669"/>
    <property type="project" value="TreeGrafter"/>
</dbReference>
<dbReference type="Pfam" id="PF03922">
    <property type="entry name" value="OmpW"/>
    <property type="match status" value="1"/>
</dbReference>
<dbReference type="InterPro" id="IPR011250">
    <property type="entry name" value="OMP/PagP_B-barrel"/>
</dbReference>
<dbReference type="EMBL" id="JAAIVB010000014">
    <property type="protein sequence ID" value="NEX60664.1"/>
    <property type="molecule type" value="Genomic_DNA"/>
</dbReference>
<feature type="signal peptide" evidence="2">
    <location>
        <begin position="1"/>
        <end position="26"/>
    </location>
</feature>
<evidence type="ECO:0000256" key="2">
    <source>
        <dbReference type="SAM" id="SignalP"/>
    </source>
</evidence>
<dbReference type="AlphaFoldDB" id="A0A6B3SII2"/>
<dbReference type="SUPFAM" id="SSF56925">
    <property type="entry name" value="OMPA-like"/>
    <property type="match status" value="1"/>
</dbReference>
<dbReference type="PANTHER" id="PTHR36920:SF1">
    <property type="entry name" value="OUTER MEMBRANE PROTEIN W"/>
    <property type="match status" value="1"/>
</dbReference>
<dbReference type="RefSeq" id="WP_163961164.1">
    <property type="nucleotide sequence ID" value="NZ_JAAIVB010000014.1"/>
</dbReference>
<dbReference type="Gene3D" id="2.40.160.20">
    <property type="match status" value="1"/>
</dbReference>
<keyword evidence="2" id="KW-0732">Signal</keyword>
<organism evidence="3 4">
    <name type="scientific">Noviherbaspirillum galbum</name>
    <dbReference type="NCBI Taxonomy" id="2709383"/>
    <lineage>
        <taxon>Bacteria</taxon>
        <taxon>Pseudomonadati</taxon>
        <taxon>Pseudomonadota</taxon>
        <taxon>Betaproteobacteria</taxon>
        <taxon>Burkholderiales</taxon>
        <taxon>Oxalobacteraceae</taxon>
        <taxon>Noviherbaspirillum</taxon>
    </lineage>
</organism>
<comment type="subcellular location">
    <subcellularLocation>
        <location evidence="1">Cell outer membrane</location>
    </subcellularLocation>
</comment>
<name>A0A6B3SII2_9BURK</name>
<gene>
    <name evidence="3" type="ORF">G3574_06210</name>
</gene>
<comment type="caution">
    <text evidence="3">The sequence shown here is derived from an EMBL/GenBank/DDBJ whole genome shotgun (WGS) entry which is preliminary data.</text>
</comment>
<dbReference type="Proteomes" id="UP000482155">
    <property type="component" value="Unassembled WGS sequence"/>
</dbReference>
<proteinExistence type="predicted"/>
<feature type="chain" id="PRO_5025536314" evidence="2">
    <location>
        <begin position="27"/>
        <end position="231"/>
    </location>
</feature>
<evidence type="ECO:0000256" key="1">
    <source>
        <dbReference type="ARBA" id="ARBA00004442"/>
    </source>
</evidence>
<evidence type="ECO:0000313" key="4">
    <source>
        <dbReference type="Proteomes" id="UP000482155"/>
    </source>
</evidence>
<dbReference type="GO" id="GO:0009279">
    <property type="term" value="C:cell outer membrane"/>
    <property type="evidence" value="ECO:0007669"/>
    <property type="project" value="UniProtKB-SubCell"/>
</dbReference>
<sequence>MKNTLHIAAAAAVIAGTVLSAASASAQSVPQNTLRLGVAHIGIHSKSDDFTTNGPAFLTPQPAGITVDDANTLVIAYTRRLNANLDLDLILGIPPQHDVKGRGTLAPFGTVSKVKQASPTAFINYNFGDEANRFRPFVGVGLNFTRFYDAKSTDAGNLASGGPTKIELSDSWGLAVQAGLNYKLTDRWSLNGSVATADVKSDLKATTGSIERRTRIDFRPVVMTVSVGYSF</sequence>
<dbReference type="PANTHER" id="PTHR36920">
    <property type="match status" value="1"/>
</dbReference>
<accession>A0A6B3SII2</accession>
<dbReference type="InterPro" id="IPR005618">
    <property type="entry name" value="OMPW"/>
</dbReference>